<dbReference type="PANTHER" id="PTHR43811:SF19">
    <property type="entry name" value="39 KDA FK506-BINDING NUCLEAR PROTEIN"/>
    <property type="match status" value="1"/>
</dbReference>
<gene>
    <name evidence="10" type="ORF">GR183_20265</name>
</gene>
<keyword evidence="11" id="KW-1185">Reference proteome</keyword>
<evidence type="ECO:0000256" key="4">
    <source>
        <dbReference type="ARBA" id="ARBA00023235"/>
    </source>
</evidence>
<dbReference type="GO" id="GO:0003755">
    <property type="term" value="F:peptidyl-prolyl cis-trans isomerase activity"/>
    <property type="evidence" value="ECO:0007669"/>
    <property type="project" value="UniProtKB-UniRule"/>
</dbReference>
<dbReference type="Pfam" id="PF00254">
    <property type="entry name" value="FKBP_C"/>
    <property type="match status" value="1"/>
</dbReference>
<comment type="similarity">
    <text evidence="2 6">Belongs to the FKBP-type PPIase family.</text>
</comment>
<evidence type="ECO:0000256" key="7">
    <source>
        <dbReference type="SAM" id="SignalP"/>
    </source>
</evidence>
<dbReference type="PROSITE" id="PS50059">
    <property type="entry name" value="FKBP_PPIASE"/>
    <property type="match status" value="1"/>
</dbReference>
<feature type="domain" description="PPIase FKBP-type" evidence="8">
    <location>
        <begin position="39"/>
        <end position="127"/>
    </location>
</feature>
<dbReference type="PANTHER" id="PTHR43811">
    <property type="entry name" value="FKBP-TYPE PEPTIDYL-PROLYL CIS-TRANS ISOMERASE FKPA"/>
    <property type="match status" value="1"/>
</dbReference>
<dbReference type="SUPFAM" id="SSF54534">
    <property type="entry name" value="FKBP-like"/>
    <property type="match status" value="1"/>
</dbReference>
<feature type="chain" id="PRO_5030879341" description="Peptidyl-prolyl cis-trans isomerase" evidence="7">
    <location>
        <begin position="21"/>
        <end position="252"/>
    </location>
</feature>
<dbReference type="Proteomes" id="UP000433101">
    <property type="component" value="Unassembled WGS sequence"/>
</dbReference>
<dbReference type="Gene3D" id="3.40.250.10">
    <property type="entry name" value="Rhodanese-like domain"/>
    <property type="match status" value="1"/>
</dbReference>
<evidence type="ECO:0000256" key="3">
    <source>
        <dbReference type="ARBA" id="ARBA00023110"/>
    </source>
</evidence>
<dbReference type="PROSITE" id="PS50206">
    <property type="entry name" value="RHODANESE_3"/>
    <property type="match status" value="1"/>
</dbReference>
<sequence>MFKIIAAFALAVAVAFPAAAQELQIRDIVKGTGEEAAVGRTVTVHYTGWLEDGTKFDSSLDRGQPFEFTPGTGRVIRGWEQGVIGMRVGGKRELIIPPELGYGSRGAGGVIPPDATLRFEIELLDVKAPKFSSLDNSALREKLEGGATVIDIRRPDEWRSTGVVEGSRLITFFDDKGQVNPDFLEDLSAVAGKDDDVVLICQQGVRSLVVSRLLSERLGYSKISHVSSGIASWIGEGNPVVDAETPEKCWLC</sequence>
<evidence type="ECO:0000259" key="8">
    <source>
        <dbReference type="PROSITE" id="PS50059"/>
    </source>
</evidence>
<accession>A0A7X3LY01</accession>
<evidence type="ECO:0000313" key="11">
    <source>
        <dbReference type="Proteomes" id="UP000433101"/>
    </source>
</evidence>
<dbReference type="SMART" id="SM00450">
    <property type="entry name" value="RHOD"/>
    <property type="match status" value="1"/>
</dbReference>
<dbReference type="EC" id="5.2.1.8" evidence="6"/>
<dbReference type="InterPro" id="IPR001179">
    <property type="entry name" value="PPIase_FKBP_dom"/>
</dbReference>
<dbReference type="InterPro" id="IPR046357">
    <property type="entry name" value="PPIase_dom_sf"/>
</dbReference>
<dbReference type="CDD" id="cd00158">
    <property type="entry name" value="RHOD"/>
    <property type="match status" value="1"/>
</dbReference>
<keyword evidence="3 5" id="KW-0697">Rotamase</keyword>
<dbReference type="EMBL" id="WUMV01000010">
    <property type="protein sequence ID" value="MXN67249.1"/>
    <property type="molecule type" value="Genomic_DNA"/>
</dbReference>
<protein>
    <recommendedName>
        <fullName evidence="6">Peptidyl-prolyl cis-trans isomerase</fullName>
        <ecNumber evidence="6">5.2.1.8</ecNumber>
    </recommendedName>
</protein>
<dbReference type="SUPFAM" id="SSF52821">
    <property type="entry name" value="Rhodanese/Cell cycle control phosphatase"/>
    <property type="match status" value="1"/>
</dbReference>
<evidence type="ECO:0000313" key="10">
    <source>
        <dbReference type="EMBL" id="MXN67249.1"/>
    </source>
</evidence>
<feature type="domain" description="Rhodanese" evidence="9">
    <location>
        <begin position="143"/>
        <end position="242"/>
    </location>
</feature>
<dbReference type="AlphaFoldDB" id="A0A7X3LY01"/>
<dbReference type="Gene3D" id="3.10.50.40">
    <property type="match status" value="1"/>
</dbReference>
<feature type="signal peptide" evidence="7">
    <location>
        <begin position="1"/>
        <end position="20"/>
    </location>
</feature>
<dbReference type="RefSeq" id="WP_160777501.1">
    <property type="nucleotide sequence ID" value="NZ_WUMV01000010.1"/>
</dbReference>
<evidence type="ECO:0000256" key="5">
    <source>
        <dbReference type="PROSITE-ProRule" id="PRU00277"/>
    </source>
</evidence>
<evidence type="ECO:0000259" key="9">
    <source>
        <dbReference type="PROSITE" id="PS50206"/>
    </source>
</evidence>
<dbReference type="FunFam" id="3.10.50.40:FF:000006">
    <property type="entry name" value="Peptidyl-prolyl cis-trans isomerase"/>
    <property type="match status" value="1"/>
</dbReference>
<reference evidence="10 11" key="1">
    <citation type="submission" date="2019-12" db="EMBL/GenBank/DDBJ databases">
        <authorList>
            <person name="Li M."/>
        </authorList>
    </citation>
    <scope>NUCLEOTIDE SEQUENCE [LARGE SCALE GENOMIC DNA]</scope>
    <source>
        <strain evidence="10 11">GBMRC 2046</strain>
    </source>
</reference>
<comment type="caution">
    <text evidence="10">The sequence shown here is derived from an EMBL/GenBank/DDBJ whole genome shotgun (WGS) entry which is preliminary data.</text>
</comment>
<evidence type="ECO:0000256" key="2">
    <source>
        <dbReference type="ARBA" id="ARBA00006577"/>
    </source>
</evidence>
<evidence type="ECO:0000256" key="1">
    <source>
        <dbReference type="ARBA" id="ARBA00000971"/>
    </source>
</evidence>
<evidence type="ECO:0000256" key="6">
    <source>
        <dbReference type="RuleBase" id="RU003915"/>
    </source>
</evidence>
<organism evidence="10 11">
    <name type="scientific">Stappia sediminis</name>
    <dbReference type="NCBI Taxonomy" id="2692190"/>
    <lineage>
        <taxon>Bacteria</taxon>
        <taxon>Pseudomonadati</taxon>
        <taxon>Pseudomonadota</taxon>
        <taxon>Alphaproteobacteria</taxon>
        <taxon>Hyphomicrobiales</taxon>
        <taxon>Stappiaceae</taxon>
        <taxon>Stappia</taxon>
    </lineage>
</organism>
<name>A0A7X3LY01_9HYPH</name>
<proteinExistence type="inferred from homology"/>
<keyword evidence="4 5" id="KW-0413">Isomerase</keyword>
<dbReference type="InterPro" id="IPR001763">
    <property type="entry name" value="Rhodanese-like_dom"/>
</dbReference>
<keyword evidence="7" id="KW-0732">Signal</keyword>
<dbReference type="Pfam" id="PF00581">
    <property type="entry name" value="Rhodanese"/>
    <property type="match status" value="1"/>
</dbReference>
<comment type="catalytic activity">
    <reaction evidence="1 5 6">
        <text>[protein]-peptidylproline (omega=180) = [protein]-peptidylproline (omega=0)</text>
        <dbReference type="Rhea" id="RHEA:16237"/>
        <dbReference type="Rhea" id="RHEA-COMP:10747"/>
        <dbReference type="Rhea" id="RHEA-COMP:10748"/>
        <dbReference type="ChEBI" id="CHEBI:83833"/>
        <dbReference type="ChEBI" id="CHEBI:83834"/>
        <dbReference type="EC" id="5.2.1.8"/>
    </reaction>
</comment>
<dbReference type="InterPro" id="IPR036873">
    <property type="entry name" value="Rhodanese-like_dom_sf"/>
</dbReference>